<proteinExistence type="inferred from homology"/>
<dbReference type="EMBL" id="JAZHYN010000005">
    <property type="protein sequence ID" value="MEF3365480.1"/>
    <property type="molecule type" value="Genomic_DNA"/>
</dbReference>
<gene>
    <name evidence="3" type="ORF">V3H18_02915</name>
</gene>
<dbReference type="Proteomes" id="UP001350748">
    <property type="component" value="Unassembled WGS sequence"/>
</dbReference>
<organism evidence="3 4">
    <name type="scientific">Methylocystis borbori</name>
    <dbReference type="NCBI Taxonomy" id="3118750"/>
    <lineage>
        <taxon>Bacteria</taxon>
        <taxon>Pseudomonadati</taxon>
        <taxon>Pseudomonadota</taxon>
        <taxon>Alphaproteobacteria</taxon>
        <taxon>Hyphomicrobiales</taxon>
        <taxon>Methylocystaceae</taxon>
        <taxon>Methylocystis</taxon>
    </lineage>
</organism>
<evidence type="ECO:0000256" key="2">
    <source>
        <dbReference type="ARBA" id="ARBA00022649"/>
    </source>
</evidence>
<comment type="caution">
    <text evidence="3">The sequence shown here is derived from an EMBL/GenBank/DDBJ whole genome shotgun (WGS) entry which is preliminary data.</text>
</comment>
<accession>A0ABU7XE51</accession>
<protein>
    <submittedName>
        <fullName evidence="3">Type II toxin-antitoxin system RelE/ParE family toxin</fullName>
    </submittedName>
</protein>
<keyword evidence="2" id="KW-1277">Toxin-antitoxin system</keyword>
<evidence type="ECO:0000313" key="3">
    <source>
        <dbReference type="EMBL" id="MEF3365480.1"/>
    </source>
</evidence>
<dbReference type="Pfam" id="PF05016">
    <property type="entry name" value="ParE_toxin"/>
    <property type="match status" value="1"/>
</dbReference>
<name>A0ABU7XE51_9HYPH</name>
<evidence type="ECO:0000256" key="1">
    <source>
        <dbReference type="ARBA" id="ARBA00006226"/>
    </source>
</evidence>
<evidence type="ECO:0000313" key="4">
    <source>
        <dbReference type="Proteomes" id="UP001350748"/>
    </source>
</evidence>
<dbReference type="PANTHER" id="PTHR33755:SF6">
    <property type="entry name" value="PLASMID STABILIZATION SYSTEM PROTEIN"/>
    <property type="match status" value="1"/>
</dbReference>
<dbReference type="Gene3D" id="3.30.2310.20">
    <property type="entry name" value="RelE-like"/>
    <property type="match status" value="1"/>
</dbReference>
<dbReference type="PANTHER" id="PTHR33755">
    <property type="entry name" value="TOXIN PARE1-RELATED"/>
    <property type="match status" value="1"/>
</dbReference>
<dbReference type="InterPro" id="IPR051803">
    <property type="entry name" value="TA_system_RelE-like_toxin"/>
</dbReference>
<reference evidence="3 4" key="1">
    <citation type="submission" date="2024-02" db="EMBL/GenBank/DDBJ databases">
        <authorList>
            <person name="Grouzdev D."/>
        </authorList>
    </citation>
    <scope>NUCLEOTIDE SEQUENCE [LARGE SCALE GENOMIC DNA]</scope>
    <source>
        <strain evidence="3 4">9N</strain>
    </source>
</reference>
<dbReference type="RefSeq" id="WP_332080386.1">
    <property type="nucleotide sequence ID" value="NZ_JAZHYN010000005.1"/>
</dbReference>
<dbReference type="InterPro" id="IPR007712">
    <property type="entry name" value="RelE/ParE_toxin"/>
</dbReference>
<dbReference type="InterPro" id="IPR035093">
    <property type="entry name" value="RelE/ParE_toxin_dom_sf"/>
</dbReference>
<keyword evidence="4" id="KW-1185">Reference proteome</keyword>
<comment type="similarity">
    <text evidence="1">Belongs to the RelE toxin family.</text>
</comment>
<sequence>MAIEFRWSKQAREDLLQIYVTIGADNVAAAERVYDRLEQLAAMLKEQPRLGLRRKDIQPKVRMLVERPYLILYELTPDTDRGTVELIEIVRVVDGRRDLRTNSS</sequence>